<protein>
    <submittedName>
        <fullName evidence="3">Uncharacterized protein</fullName>
    </submittedName>
</protein>
<name>A0A6J4SFD5_9ACTN</name>
<keyword evidence="2" id="KW-0812">Transmembrane</keyword>
<reference evidence="3" key="1">
    <citation type="submission" date="2020-02" db="EMBL/GenBank/DDBJ databases">
        <authorList>
            <person name="Meier V. D."/>
        </authorList>
    </citation>
    <scope>NUCLEOTIDE SEQUENCE</scope>
    <source>
        <strain evidence="3">AVDCRST_MAG17</strain>
    </source>
</reference>
<sequence length="133" mass="13528">MVPVSSAILWRAVLAQALTVVTLFAILLALPLPTALVREQGTWIGPLSWFVCALVSGRVLRLAAGRIVGAAVVSGCAAVGASVVIGHSGGMVAGSFSSNWSAPCGSDARVRLHPPATSRRRKTTSPAARAGTA</sequence>
<feature type="transmembrane region" description="Helical" evidence="2">
    <location>
        <begin position="67"/>
        <end position="87"/>
    </location>
</feature>
<proteinExistence type="predicted"/>
<organism evidence="3">
    <name type="scientific">uncultured Solirubrobacterales bacterium</name>
    <dbReference type="NCBI Taxonomy" id="768556"/>
    <lineage>
        <taxon>Bacteria</taxon>
        <taxon>Bacillati</taxon>
        <taxon>Actinomycetota</taxon>
        <taxon>Thermoleophilia</taxon>
        <taxon>Solirubrobacterales</taxon>
        <taxon>environmental samples</taxon>
    </lineage>
</organism>
<gene>
    <name evidence="3" type="ORF">AVDCRST_MAG17-1114</name>
</gene>
<evidence type="ECO:0000313" key="3">
    <source>
        <dbReference type="EMBL" id="CAA9497503.1"/>
    </source>
</evidence>
<dbReference type="EMBL" id="CADCVV010000079">
    <property type="protein sequence ID" value="CAA9497503.1"/>
    <property type="molecule type" value="Genomic_DNA"/>
</dbReference>
<accession>A0A6J4SFD5</accession>
<feature type="transmembrane region" description="Helical" evidence="2">
    <location>
        <begin position="43"/>
        <end position="60"/>
    </location>
</feature>
<keyword evidence="2" id="KW-1133">Transmembrane helix</keyword>
<evidence type="ECO:0000256" key="1">
    <source>
        <dbReference type="SAM" id="MobiDB-lite"/>
    </source>
</evidence>
<feature type="transmembrane region" description="Helical" evidence="2">
    <location>
        <begin position="12"/>
        <end position="31"/>
    </location>
</feature>
<dbReference type="AlphaFoldDB" id="A0A6J4SFD5"/>
<feature type="region of interest" description="Disordered" evidence="1">
    <location>
        <begin position="109"/>
        <end position="133"/>
    </location>
</feature>
<keyword evidence="2" id="KW-0472">Membrane</keyword>
<evidence type="ECO:0000256" key="2">
    <source>
        <dbReference type="SAM" id="Phobius"/>
    </source>
</evidence>